<feature type="domain" description="Mannitol dehydrogenase C-terminal" evidence="4">
    <location>
        <begin position="292"/>
        <end position="485"/>
    </location>
</feature>
<dbReference type="GO" id="GO:0008926">
    <property type="term" value="F:mannitol-1-phosphate 5-dehydrogenase activity"/>
    <property type="evidence" value="ECO:0007669"/>
    <property type="project" value="TreeGrafter"/>
</dbReference>
<dbReference type="Pfam" id="PF08125">
    <property type="entry name" value="Mannitol_dh_C"/>
    <property type="match status" value="1"/>
</dbReference>
<dbReference type="EMBL" id="PTRA01000001">
    <property type="protein sequence ID" value="PQA60950.1"/>
    <property type="molecule type" value="Genomic_DNA"/>
</dbReference>
<evidence type="ECO:0000256" key="2">
    <source>
        <dbReference type="ARBA" id="ARBA00023027"/>
    </source>
</evidence>
<evidence type="ECO:0000259" key="4">
    <source>
        <dbReference type="Pfam" id="PF08125"/>
    </source>
</evidence>
<dbReference type="SUPFAM" id="SSF51735">
    <property type="entry name" value="NAD(P)-binding Rossmann-fold domains"/>
    <property type="match status" value="1"/>
</dbReference>
<dbReference type="PANTHER" id="PTHR30524:SF0">
    <property type="entry name" value="ALTRONATE OXIDOREDUCTASE-RELATED"/>
    <property type="match status" value="1"/>
</dbReference>
<evidence type="ECO:0000313" key="5">
    <source>
        <dbReference type="EMBL" id="PQA60950.1"/>
    </source>
</evidence>
<gene>
    <name evidence="5" type="ORF">C5O19_01220</name>
</gene>
<name>A0A2S7ITN1_9BACT</name>
<keyword evidence="1" id="KW-0560">Oxidoreductase</keyword>
<sequence length="504" mass="56256">MLLSRKNLPQISATVPVQLPNPSVFELPERILQFGTGVLLRGLCDYFVDKANQQGVFNGRIVVVKSTGSDTSEFDRQDQLFTQVIRGLGEDGQPIEEYIVNASISRTLAAPSQWAEILACASNPEMQIVTSNTTEIGIQLDENENLQATPPRSFPGKLTAFLYARWKAFNGSVESGMVIVPTELVPDNGTNLRKIVLELARRGNLEADFIQWLETANSFCNSLVDRIVPGKPNATDQAEYQQKLGYEDGLLCVSEVYRLWAIEGDEKVKSVLSFDAVDCDEANALGVIIKTDIDRYRELKLRLLNGSHTLTCGLNYLSGKNAVRESMVDPVSSRYVKELMFEELAPAIPYPIELEVARTYGASLLNRFSNPFLEHKLLSITLYYTSKMKTRNVPLLLKHYEQTGTAPERFALGFAAYVLFMKAVKVEGGKYFGERNGESYLIPDEPAGWYFDWWSRQGELSEVLGNTDFWGTDLNALPGFGERVAFYLSRLQESPAAAFEAALS</sequence>
<proteinExistence type="predicted"/>
<feature type="domain" description="Mannitol dehydrogenase N-terminal" evidence="3">
    <location>
        <begin position="29"/>
        <end position="267"/>
    </location>
</feature>
<dbReference type="NCBIfam" id="NF002969">
    <property type="entry name" value="PRK03643.1"/>
    <property type="match status" value="1"/>
</dbReference>
<dbReference type="GO" id="GO:0019592">
    <property type="term" value="P:mannitol catabolic process"/>
    <property type="evidence" value="ECO:0007669"/>
    <property type="project" value="TreeGrafter"/>
</dbReference>
<dbReference type="SUPFAM" id="SSF48179">
    <property type="entry name" value="6-phosphogluconate dehydrogenase C-terminal domain-like"/>
    <property type="match status" value="1"/>
</dbReference>
<dbReference type="PANTHER" id="PTHR30524">
    <property type="entry name" value="MANNITOL-1-PHOSPHATE 5-DEHYDROGENASE"/>
    <property type="match status" value="1"/>
</dbReference>
<dbReference type="InterPro" id="IPR008927">
    <property type="entry name" value="6-PGluconate_DH-like_C_sf"/>
</dbReference>
<evidence type="ECO:0000256" key="1">
    <source>
        <dbReference type="ARBA" id="ARBA00023002"/>
    </source>
</evidence>
<keyword evidence="2" id="KW-0520">NAD</keyword>
<evidence type="ECO:0000313" key="6">
    <source>
        <dbReference type="Proteomes" id="UP000239590"/>
    </source>
</evidence>
<dbReference type="GO" id="GO:0005829">
    <property type="term" value="C:cytosol"/>
    <property type="evidence" value="ECO:0007669"/>
    <property type="project" value="TreeGrafter"/>
</dbReference>
<dbReference type="RefSeq" id="WP_104713785.1">
    <property type="nucleotide sequence ID" value="NZ_PTRA01000001.1"/>
</dbReference>
<dbReference type="Pfam" id="PF01232">
    <property type="entry name" value="Mannitol_dh"/>
    <property type="match status" value="1"/>
</dbReference>
<keyword evidence="6" id="KW-1185">Reference proteome</keyword>
<dbReference type="InterPro" id="IPR013131">
    <property type="entry name" value="Mannitol_DH_N"/>
</dbReference>
<dbReference type="OrthoDB" id="9768714at2"/>
<dbReference type="InterPro" id="IPR013118">
    <property type="entry name" value="Mannitol_DH_C"/>
</dbReference>
<dbReference type="InterPro" id="IPR013328">
    <property type="entry name" value="6PGD_dom2"/>
</dbReference>
<dbReference type="Gene3D" id="3.40.50.720">
    <property type="entry name" value="NAD(P)-binding Rossmann-like Domain"/>
    <property type="match status" value="1"/>
</dbReference>
<protein>
    <submittedName>
        <fullName evidence="5">Altronate oxidoreductase</fullName>
    </submittedName>
</protein>
<evidence type="ECO:0000259" key="3">
    <source>
        <dbReference type="Pfam" id="PF01232"/>
    </source>
</evidence>
<accession>A0A2S7ITN1</accession>
<dbReference type="InterPro" id="IPR036291">
    <property type="entry name" value="NAD(P)-bd_dom_sf"/>
</dbReference>
<comment type="caution">
    <text evidence="5">The sequence shown here is derived from an EMBL/GenBank/DDBJ whole genome shotgun (WGS) entry which is preliminary data.</text>
</comment>
<dbReference type="Proteomes" id="UP000239590">
    <property type="component" value="Unassembled WGS sequence"/>
</dbReference>
<reference evidence="6" key="1">
    <citation type="submission" date="2018-02" db="EMBL/GenBank/DDBJ databases">
        <title>Genome sequencing of Solimonas sp. HR-BB.</title>
        <authorList>
            <person name="Lee Y."/>
            <person name="Jeon C.O."/>
        </authorList>
    </citation>
    <scope>NUCLEOTIDE SEQUENCE [LARGE SCALE GENOMIC DNA]</scope>
    <source>
        <strain evidence="6">HR-U</strain>
    </source>
</reference>
<dbReference type="Gene3D" id="1.10.1040.10">
    <property type="entry name" value="N-(1-d-carboxylethyl)-l-norvaline Dehydrogenase, domain 2"/>
    <property type="match status" value="1"/>
</dbReference>
<organism evidence="5 6">
    <name type="scientific">Siphonobacter curvatus</name>
    <dbReference type="NCBI Taxonomy" id="2094562"/>
    <lineage>
        <taxon>Bacteria</taxon>
        <taxon>Pseudomonadati</taxon>
        <taxon>Bacteroidota</taxon>
        <taxon>Cytophagia</taxon>
        <taxon>Cytophagales</taxon>
        <taxon>Cytophagaceae</taxon>
        <taxon>Siphonobacter</taxon>
    </lineage>
</organism>
<dbReference type="AlphaFoldDB" id="A0A2S7ITN1"/>